<comment type="caution">
    <text evidence="2">The sequence shown here is derived from an EMBL/GenBank/DDBJ whole genome shotgun (WGS) entry which is preliminary data.</text>
</comment>
<sequence length="119" mass="13359">DPEITIYWNAYAVAANGYSKAGLHGKTIETLKKAEQLVSGKTRKSAYEIFITLYTAIQNKAEVYRIWTLYGGIGKVWNSGYLIMMSSLLKVDDLDGAEKILEEWVSVTTFLDFRIPPGC</sequence>
<evidence type="ECO:0000313" key="2">
    <source>
        <dbReference type="EMBL" id="KAF5481275.1"/>
    </source>
</evidence>
<dbReference type="AlphaFoldDB" id="A0A833YFP0"/>
<gene>
    <name evidence="2" type="ORF">F2P56_001942</name>
</gene>
<comment type="similarity">
    <text evidence="1">Belongs to the PPR family. P subfamily.</text>
</comment>
<evidence type="ECO:0008006" key="4">
    <source>
        <dbReference type="Google" id="ProtNLM"/>
    </source>
</evidence>
<accession>A0A833YFP0</accession>
<reference evidence="2" key="2">
    <citation type="submission" date="2020-03" db="EMBL/GenBank/DDBJ databases">
        <title>Walnut 2.0.</title>
        <authorList>
            <person name="Marrano A."/>
            <person name="Britton M."/>
            <person name="Zimin A.V."/>
            <person name="Zaini P.A."/>
            <person name="Workman R."/>
            <person name="Puiu D."/>
            <person name="Bianco L."/>
            <person name="Allen B.J."/>
            <person name="Troggio M."/>
            <person name="Leslie C.A."/>
            <person name="Timp W."/>
            <person name="Dendekar A."/>
            <person name="Salzberg S.L."/>
            <person name="Neale D.B."/>
        </authorList>
    </citation>
    <scope>NUCLEOTIDE SEQUENCE</scope>
    <source>
        <tissue evidence="2">Leaves</tissue>
    </source>
</reference>
<dbReference type="Gramene" id="Jr01_21000_p1">
    <property type="protein sequence ID" value="cds.Jr01_21000_p1"/>
    <property type="gene ID" value="Jr01_21000"/>
</dbReference>
<dbReference type="EMBL" id="LIHL02000001">
    <property type="protein sequence ID" value="KAF5481275.1"/>
    <property type="molecule type" value="Genomic_DNA"/>
</dbReference>
<proteinExistence type="inferred from homology"/>
<evidence type="ECO:0000313" key="3">
    <source>
        <dbReference type="Proteomes" id="UP000619265"/>
    </source>
</evidence>
<evidence type="ECO:0000256" key="1">
    <source>
        <dbReference type="ARBA" id="ARBA00007626"/>
    </source>
</evidence>
<dbReference type="PANTHER" id="PTHR45717:SF10">
    <property type="entry name" value="OS10G0501000 PROTEIN"/>
    <property type="match status" value="1"/>
</dbReference>
<organism evidence="2 3">
    <name type="scientific">Juglans regia</name>
    <name type="common">English walnut</name>
    <dbReference type="NCBI Taxonomy" id="51240"/>
    <lineage>
        <taxon>Eukaryota</taxon>
        <taxon>Viridiplantae</taxon>
        <taxon>Streptophyta</taxon>
        <taxon>Embryophyta</taxon>
        <taxon>Tracheophyta</taxon>
        <taxon>Spermatophyta</taxon>
        <taxon>Magnoliopsida</taxon>
        <taxon>eudicotyledons</taxon>
        <taxon>Gunneridae</taxon>
        <taxon>Pentapetalae</taxon>
        <taxon>rosids</taxon>
        <taxon>fabids</taxon>
        <taxon>Fagales</taxon>
        <taxon>Juglandaceae</taxon>
        <taxon>Juglans</taxon>
    </lineage>
</organism>
<feature type="non-terminal residue" evidence="2">
    <location>
        <position position="1"/>
    </location>
</feature>
<reference evidence="2" key="1">
    <citation type="submission" date="2015-10" db="EMBL/GenBank/DDBJ databases">
        <authorList>
            <person name="Martinez-Garcia P.J."/>
            <person name="Crepeau M.W."/>
            <person name="Puiu D."/>
            <person name="Gonzalez-Ibeas D."/>
            <person name="Whalen J."/>
            <person name="Stevens K."/>
            <person name="Paul R."/>
            <person name="Butterfield T."/>
            <person name="Britton M."/>
            <person name="Reagan R."/>
            <person name="Chakraborty S."/>
            <person name="Walawage S.L."/>
            <person name="Vasquez-Gross H.A."/>
            <person name="Cardeno C."/>
            <person name="Famula R."/>
            <person name="Pratt K."/>
            <person name="Kuruganti S."/>
            <person name="Aradhya M.K."/>
            <person name="Leslie C.A."/>
            <person name="Dandekar A.M."/>
            <person name="Salzberg S.L."/>
            <person name="Wegrzyn J.L."/>
            <person name="Langley C.H."/>
            <person name="Neale D.B."/>
        </authorList>
    </citation>
    <scope>NUCLEOTIDE SEQUENCE</scope>
    <source>
        <tissue evidence="2">Leaves</tissue>
    </source>
</reference>
<protein>
    <recommendedName>
        <fullName evidence="4">Pentatricopeptide repeat-containing protein</fullName>
    </recommendedName>
</protein>
<dbReference type="PANTHER" id="PTHR45717">
    <property type="entry name" value="OS12G0527900 PROTEIN"/>
    <property type="match status" value="1"/>
</dbReference>
<name>A0A833YFP0_JUGRE</name>
<dbReference type="Proteomes" id="UP000619265">
    <property type="component" value="Unassembled WGS sequence"/>
</dbReference>